<reference evidence="4" key="2">
    <citation type="submission" date="2021-01" db="UniProtKB">
        <authorList>
            <consortium name="EnsemblPlants"/>
        </authorList>
    </citation>
    <scope>IDENTIFICATION</scope>
</reference>
<dbReference type="Pfam" id="PF00201">
    <property type="entry name" value="UDPGT"/>
    <property type="match status" value="1"/>
</dbReference>
<dbReference type="InterPro" id="IPR050481">
    <property type="entry name" value="UDP-glycosyltransf_plant"/>
</dbReference>
<dbReference type="CDD" id="cd03784">
    <property type="entry name" value="GT1_Gtf-like"/>
    <property type="match status" value="1"/>
</dbReference>
<name>A0A7N2LGI1_QUELO</name>
<dbReference type="InParanoid" id="A0A7N2LGI1"/>
<evidence type="ECO:0008006" key="6">
    <source>
        <dbReference type="Google" id="ProtNLM"/>
    </source>
</evidence>
<dbReference type="SUPFAM" id="SSF53756">
    <property type="entry name" value="UDP-Glycosyltransferase/glycogen phosphorylase"/>
    <property type="match status" value="1"/>
</dbReference>
<proteinExistence type="inferred from homology"/>
<dbReference type="Gene3D" id="3.40.50.2000">
    <property type="entry name" value="Glycogen Phosphorylase B"/>
    <property type="match status" value="2"/>
</dbReference>
<dbReference type="AlphaFoldDB" id="A0A7N2LGI1"/>
<dbReference type="GO" id="GO:0035251">
    <property type="term" value="F:UDP-glucosyltransferase activity"/>
    <property type="evidence" value="ECO:0007669"/>
    <property type="project" value="InterPro"/>
</dbReference>
<comment type="similarity">
    <text evidence="1">Belongs to the UDP-glycosyltransferase family.</text>
</comment>
<keyword evidence="2" id="KW-0328">Glycosyltransferase</keyword>
<dbReference type="Gramene" id="QL04p054573:mrna">
    <property type="protein sequence ID" value="QL04p054573:mrna"/>
    <property type="gene ID" value="QL04p054573"/>
</dbReference>
<reference evidence="4 5" key="1">
    <citation type="journal article" date="2016" name="G3 (Bethesda)">
        <title>First Draft Assembly and Annotation of the Genome of a California Endemic Oak Quercus lobata Nee (Fagaceae).</title>
        <authorList>
            <person name="Sork V.L."/>
            <person name="Fitz-Gibbon S.T."/>
            <person name="Puiu D."/>
            <person name="Crepeau M."/>
            <person name="Gugger P.F."/>
            <person name="Sherman R."/>
            <person name="Stevens K."/>
            <person name="Langley C.H."/>
            <person name="Pellegrini M."/>
            <person name="Salzberg S.L."/>
        </authorList>
    </citation>
    <scope>NUCLEOTIDE SEQUENCE [LARGE SCALE GENOMIC DNA]</scope>
    <source>
        <strain evidence="4 5">cv. SW786</strain>
    </source>
</reference>
<keyword evidence="5" id="KW-1185">Reference proteome</keyword>
<accession>A0A7N2LGI1</accession>
<keyword evidence="3" id="KW-0808">Transferase</keyword>
<dbReference type="Proteomes" id="UP000594261">
    <property type="component" value="Chromosome 4"/>
</dbReference>
<dbReference type="OMA" id="TNNHERE"/>
<protein>
    <recommendedName>
        <fullName evidence="6">UDP-rhamnose:rhamnosyltransferase 1</fullName>
    </recommendedName>
</protein>
<dbReference type="EMBL" id="LRBV02000004">
    <property type="status" value="NOT_ANNOTATED_CDS"/>
    <property type="molecule type" value="Genomic_DNA"/>
</dbReference>
<organism evidence="4 5">
    <name type="scientific">Quercus lobata</name>
    <name type="common">Valley oak</name>
    <dbReference type="NCBI Taxonomy" id="97700"/>
    <lineage>
        <taxon>Eukaryota</taxon>
        <taxon>Viridiplantae</taxon>
        <taxon>Streptophyta</taxon>
        <taxon>Embryophyta</taxon>
        <taxon>Tracheophyta</taxon>
        <taxon>Spermatophyta</taxon>
        <taxon>Magnoliopsida</taxon>
        <taxon>eudicotyledons</taxon>
        <taxon>Gunneridae</taxon>
        <taxon>Pentapetalae</taxon>
        <taxon>rosids</taxon>
        <taxon>fabids</taxon>
        <taxon>Fagales</taxon>
        <taxon>Fagaceae</taxon>
        <taxon>Quercus</taxon>
    </lineage>
</organism>
<evidence type="ECO:0000313" key="4">
    <source>
        <dbReference type="EnsemblPlants" id="QL04p054573:mrna"/>
    </source>
</evidence>
<dbReference type="PANTHER" id="PTHR48049:SF57">
    <property type="entry name" value="UDP-GLYCOSYLTRANSFERASE 91C1-LIKE"/>
    <property type="match status" value="1"/>
</dbReference>
<dbReference type="PANTHER" id="PTHR48049">
    <property type="entry name" value="GLYCOSYLTRANSFERASE"/>
    <property type="match status" value="1"/>
</dbReference>
<sequence length="496" mass="55284">MTRVLEKKTRHSTRWRRVLGSETRHRPSEWSVRMVAGSDSGGLVGLRLSIALAKSGIHVSFVSTPRNIQRLPKLPPSLATLMKFVEFPLPTLDNNDILPEGAEASVDVPADKLEYLKLAYDRLQYPINQFVAEQLPDWIIADFSAHWAVEIAQNYNVGFIYFAVFSAATVVLFGKPPNYFFVGDQKQAWPSPESLTSPPEWLSFPSSVAFRGYEAVWAHAGAYTEDASGISDAARFTKVLRACKALAIRSCREFEGEFLSLQEKLMGKPVIPIGLLPPKRHEETEGNDSSWKTIFEWLDKQEPKSVLFVGFGSECQLSKEQLYEIAYGLQLSQVPFLWALRKPFWAIDDEDSLPSGFIDTTSGKGMVCMGWAPQKEILAHPSVGGSLFHSGWGSAIEMLQFGHCLVVLPFIFDQPLNARLLVDKGVAVEVERGEDGSFSRDGIAKAVEMAMVLEEGDKLRTRAREAAAIFGDENLHQVNYIGHFVKYLKHGGSNEI</sequence>
<evidence type="ECO:0000256" key="2">
    <source>
        <dbReference type="ARBA" id="ARBA00022676"/>
    </source>
</evidence>
<dbReference type="FunFam" id="3.40.50.2000:FF:000037">
    <property type="entry name" value="Glycosyltransferase"/>
    <property type="match status" value="1"/>
</dbReference>
<dbReference type="InterPro" id="IPR002213">
    <property type="entry name" value="UDP_glucos_trans"/>
</dbReference>
<dbReference type="EnsemblPlants" id="QL04p054573:mrna">
    <property type="protein sequence ID" value="QL04p054573:mrna"/>
    <property type="gene ID" value="QL04p054573"/>
</dbReference>
<evidence type="ECO:0000313" key="5">
    <source>
        <dbReference type="Proteomes" id="UP000594261"/>
    </source>
</evidence>
<evidence type="ECO:0000256" key="3">
    <source>
        <dbReference type="ARBA" id="ARBA00022679"/>
    </source>
</evidence>
<evidence type="ECO:0000256" key="1">
    <source>
        <dbReference type="ARBA" id="ARBA00009995"/>
    </source>
</evidence>